<proteinExistence type="predicted"/>
<protein>
    <submittedName>
        <fullName evidence="1">Uncharacterized protein</fullName>
    </submittedName>
</protein>
<accession>A0A4Y2HHS9</accession>
<keyword evidence="2" id="KW-1185">Reference proteome</keyword>
<name>A0A4Y2HHS9_ARAVE</name>
<comment type="caution">
    <text evidence="1">The sequence shown here is derived from an EMBL/GenBank/DDBJ whole genome shotgun (WGS) entry which is preliminary data.</text>
</comment>
<evidence type="ECO:0000313" key="1">
    <source>
        <dbReference type="EMBL" id="GBM64881.1"/>
    </source>
</evidence>
<dbReference type="Proteomes" id="UP000499080">
    <property type="component" value="Unassembled WGS sequence"/>
</dbReference>
<evidence type="ECO:0000313" key="2">
    <source>
        <dbReference type="Proteomes" id="UP000499080"/>
    </source>
</evidence>
<sequence>MGPQQVCMREIRKNSFSIQQAFLKQINKIAQYSAQHPSLGTYCRRNLTTRCAAGRILTNPKTLEKPSDYWNRTPLLCEVEPQYSFRLFIGIGSPRKD</sequence>
<dbReference type="EMBL" id="BGPR01001949">
    <property type="protein sequence ID" value="GBM64881.1"/>
    <property type="molecule type" value="Genomic_DNA"/>
</dbReference>
<reference evidence="1 2" key="1">
    <citation type="journal article" date="2019" name="Sci. Rep.">
        <title>Orb-weaving spider Araneus ventricosus genome elucidates the spidroin gene catalogue.</title>
        <authorList>
            <person name="Kono N."/>
            <person name="Nakamura H."/>
            <person name="Ohtoshi R."/>
            <person name="Moran D.A.P."/>
            <person name="Shinohara A."/>
            <person name="Yoshida Y."/>
            <person name="Fujiwara M."/>
            <person name="Mori M."/>
            <person name="Tomita M."/>
            <person name="Arakawa K."/>
        </authorList>
    </citation>
    <scope>NUCLEOTIDE SEQUENCE [LARGE SCALE GENOMIC DNA]</scope>
</reference>
<gene>
    <name evidence="1" type="ORF">AVEN_200289_1</name>
</gene>
<organism evidence="1 2">
    <name type="scientific">Araneus ventricosus</name>
    <name type="common">Orbweaver spider</name>
    <name type="synonym">Epeira ventricosa</name>
    <dbReference type="NCBI Taxonomy" id="182803"/>
    <lineage>
        <taxon>Eukaryota</taxon>
        <taxon>Metazoa</taxon>
        <taxon>Ecdysozoa</taxon>
        <taxon>Arthropoda</taxon>
        <taxon>Chelicerata</taxon>
        <taxon>Arachnida</taxon>
        <taxon>Araneae</taxon>
        <taxon>Araneomorphae</taxon>
        <taxon>Entelegynae</taxon>
        <taxon>Araneoidea</taxon>
        <taxon>Araneidae</taxon>
        <taxon>Araneus</taxon>
    </lineage>
</organism>
<dbReference type="AlphaFoldDB" id="A0A4Y2HHS9"/>